<comment type="caution">
    <text evidence="1">The sequence shown here is derived from an EMBL/GenBank/DDBJ whole genome shotgun (WGS) entry which is preliminary data.</text>
</comment>
<reference evidence="1 2" key="1">
    <citation type="submission" date="2022-05" db="EMBL/GenBank/DDBJ databases">
        <authorList>
            <consortium name="Genoscope - CEA"/>
            <person name="William W."/>
        </authorList>
    </citation>
    <scope>NUCLEOTIDE SEQUENCE [LARGE SCALE GENOMIC DNA]</scope>
</reference>
<dbReference type="EMBL" id="CALNXJ010000040">
    <property type="protein sequence ID" value="CAH3145650.1"/>
    <property type="molecule type" value="Genomic_DNA"/>
</dbReference>
<keyword evidence="2" id="KW-1185">Reference proteome</keyword>
<name>A0AAU9XEZ4_9CNID</name>
<accession>A0AAU9XEZ4</accession>
<protein>
    <submittedName>
        <fullName evidence="1">Uncharacterized protein</fullName>
    </submittedName>
</protein>
<proteinExistence type="predicted"/>
<feature type="non-terminal residue" evidence="1">
    <location>
        <position position="1"/>
    </location>
</feature>
<dbReference type="Proteomes" id="UP001159428">
    <property type="component" value="Unassembled WGS sequence"/>
</dbReference>
<organism evidence="1 2">
    <name type="scientific">Pocillopora meandrina</name>
    <dbReference type="NCBI Taxonomy" id="46732"/>
    <lineage>
        <taxon>Eukaryota</taxon>
        <taxon>Metazoa</taxon>
        <taxon>Cnidaria</taxon>
        <taxon>Anthozoa</taxon>
        <taxon>Hexacorallia</taxon>
        <taxon>Scleractinia</taxon>
        <taxon>Astrocoeniina</taxon>
        <taxon>Pocilloporidae</taxon>
        <taxon>Pocillopora</taxon>
    </lineage>
</organism>
<evidence type="ECO:0000313" key="2">
    <source>
        <dbReference type="Proteomes" id="UP001159428"/>
    </source>
</evidence>
<gene>
    <name evidence="1" type="ORF">PMEA_00022679</name>
</gene>
<dbReference type="AlphaFoldDB" id="A0AAU9XEZ4"/>
<sequence>LNVKAHRSAPGGSGAGGSVVIITKSLHGNPNSKIQVDGGIPVNCAFGTGGGGGGGVGRWLIKTQDSLLNSGQ</sequence>
<evidence type="ECO:0000313" key="1">
    <source>
        <dbReference type="EMBL" id="CAH3145650.1"/>
    </source>
</evidence>